<name>A0A0B5EUC0_STRA4</name>
<proteinExistence type="predicted"/>
<reference evidence="2 3" key="1">
    <citation type="submission" date="2015-01" db="EMBL/GenBank/DDBJ databases">
        <title>Enhanced salinomycin production by adjusting the supply of polyketide extender units in Streptomyce albus DSM 41398.</title>
        <authorList>
            <person name="Lu C."/>
        </authorList>
    </citation>
    <scope>NUCLEOTIDE SEQUENCE [LARGE SCALE GENOMIC DNA]</scope>
    <source>
        <strain evidence="3">ATCC 21838 / DSM 41398 / FERM P-419 / JCM 4703 / NBRC 107858</strain>
    </source>
</reference>
<feature type="compositionally biased region" description="Basic and acidic residues" evidence="1">
    <location>
        <begin position="34"/>
        <end position="43"/>
    </location>
</feature>
<dbReference type="EMBL" id="CP010519">
    <property type="protein sequence ID" value="AJE82306.1"/>
    <property type="molecule type" value="Genomic_DNA"/>
</dbReference>
<sequence length="43" mass="5128">MRFASGLPRLAPHPRGLRTHSSRRGGHRPWRREHRQEQGRCSR</sequence>
<evidence type="ECO:0000313" key="2">
    <source>
        <dbReference type="EMBL" id="AJE82306.1"/>
    </source>
</evidence>
<keyword evidence="3" id="KW-1185">Reference proteome</keyword>
<accession>A0A0B5EUC0</accession>
<evidence type="ECO:0000313" key="3">
    <source>
        <dbReference type="Proteomes" id="UP000031523"/>
    </source>
</evidence>
<protein>
    <submittedName>
        <fullName evidence="2">Uncharacterized protein</fullName>
    </submittedName>
</protein>
<dbReference type="KEGG" id="sals:SLNWT_1930"/>
<feature type="compositionally biased region" description="Basic residues" evidence="1">
    <location>
        <begin position="15"/>
        <end position="33"/>
    </location>
</feature>
<organism evidence="2 3">
    <name type="scientific">Streptomyces albus (strain ATCC 21838 / DSM 41398 / FERM P-419 / JCM 4703 / NBRC 107858)</name>
    <dbReference type="NCBI Taxonomy" id="1081613"/>
    <lineage>
        <taxon>Bacteria</taxon>
        <taxon>Bacillati</taxon>
        <taxon>Actinomycetota</taxon>
        <taxon>Actinomycetes</taxon>
        <taxon>Kitasatosporales</taxon>
        <taxon>Streptomycetaceae</taxon>
        <taxon>Streptomyces</taxon>
    </lineage>
</organism>
<dbReference type="Proteomes" id="UP000031523">
    <property type="component" value="Chromosome"/>
</dbReference>
<gene>
    <name evidence="2" type="ORF">SLNWT_1930</name>
</gene>
<dbReference type="AlphaFoldDB" id="A0A0B5EUC0"/>
<feature type="region of interest" description="Disordered" evidence="1">
    <location>
        <begin position="1"/>
        <end position="43"/>
    </location>
</feature>
<evidence type="ECO:0000256" key="1">
    <source>
        <dbReference type="SAM" id="MobiDB-lite"/>
    </source>
</evidence>